<accession>A0AAV4YAD9</accession>
<protein>
    <recommendedName>
        <fullName evidence="3">Ig-like domain-containing protein</fullName>
    </recommendedName>
</protein>
<evidence type="ECO:0000313" key="1">
    <source>
        <dbReference type="EMBL" id="GIZ02946.1"/>
    </source>
</evidence>
<sequence>MSWCPPVFNPAGVLKYRELFQWLPVHFTSKQTPRREGGRRRVKCDARNQFPGKSVSVTWKYTKPPGTFFFMVPRLHFTLLTRESETADARFQSAFLAFYF</sequence>
<evidence type="ECO:0000313" key="2">
    <source>
        <dbReference type="Proteomes" id="UP001054945"/>
    </source>
</evidence>
<dbReference type="EMBL" id="BPLR01001529">
    <property type="protein sequence ID" value="GIZ02946.1"/>
    <property type="molecule type" value="Genomic_DNA"/>
</dbReference>
<evidence type="ECO:0008006" key="3">
    <source>
        <dbReference type="Google" id="ProtNLM"/>
    </source>
</evidence>
<gene>
    <name evidence="1" type="ORF">CEXT_338291</name>
</gene>
<comment type="caution">
    <text evidence="1">The sequence shown here is derived from an EMBL/GenBank/DDBJ whole genome shotgun (WGS) entry which is preliminary data.</text>
</comment>
<dbReference type="Proteomes" id="UP001054945">
    <property type="component" value="Unassembled WGS sequence"/>
</dbReference>
<proteinExistence type="predicted"/>
<reference evidence="1 2" key="1">
    <citation type="submission" date="2021-06" db="EMBL/GenBank/DDBJ databases">
        <title>Caerostris extrusa draft genome.</title>
        <authorList>
            <person name="Kono N."/>
            <person name="Arakawa K."/>
        </authorList>
    </citation>
    <scope>NUCLEOTIDE SEQUENCE [LARGE SCALE GENOMIC DNA]</scope>
</reference>
<organism evidence="1 2">
    <name type="scientific">Caerostris extrusa</name>
    <name type="common">Bark spider</name>
    <name type="synonym">Caerostris bankana</name>
    <dbReference type="NCBI Taxonomy" id="172846"/>
    <lineage>
        <taxon>Eukaryota</taxon>
        <taxon>Metazoa</taxon>
        <taxon>Ecdysozoa</taxon>
        <taxon>Arthropoda</taxon>
        <taxon>Chelicerata</taxon>
        <taxon>Arachnida</taxon>
        <taxon>Araneae</taxon>
        <taxon>Araneomorphae</taxon>
        <taxon>Entelegynae</taxon>
        <taxon>Araneoidea</taxon>
        <taxon>Araneidae</taxon>
        <taxon>Caerostris</taxon>
    </lineage>
</organism>
<name>A0AAV4YAD9_CAEEX</name>
<dbReference type="AlphaFoldDB" id="A0AAV4YAD9"/>
<keyword evidence="2" id="KW-1185">Reference proteome</keyword>